<dbReference type="EMBL" id="LR796466">
    <property type="protein sequence ID" value="CAB4146657.1"/>
    <property type="molecule type" value="Genomic_DNA"/>
</dbReference>
<accession>A0A6J5MLY8</accession>
<organism evidence="1">
    <name type="scientific">uncultured Caudovirales phage</name>
    <dbReference type="NCBI Taxonomy" id="2100421"/>
    <lineage>
        <taxon>Viruses</taxon>
        <taxon>Duplodnaviria</taxon>
        <taxon>Heunggongvirae</taxon>
        <taxon>Uroviricota</taxon>
        <taxon>Caudoviricetes</taxon>
        <taxon>Peduoviridae</taxon>
        <taxon>Maltschvirus</taxon>
        <taxon>Maltschvirus maltsch</taxon>
    </lineage>
</organism>
<reference evidence="1" key="1">
    <citation type="submission" date="2020-04" db="EMBL/GenBank/DDBJ databases">
        <authorList>
            <person name="Chiriac C."/>
            <person name="Salcher M."/>
            <person name="Ghai R."/>
            <person name="Kavagutti S V."/>
        </authorList>
    </citation>
    <scope>NUCLEOTIDE SEQUENCE</scope>
</reference>
<protein>
    <submittedName>
        <fullName evidence="1">Uncharacterized protein</fullName>
    </submittedName>
</protein>
<proteinExistence type="predicted"/>
<name>A0A6J5MLY8_9CAUD</name>
<gene>
    <name evidence="1" type="ORF">UFOVP500_45</name>
</gene>
<evidence type="ECO:0000313" key="1">
    <source>
        <dbReference type="EMBL" id="CAB4146657.1"/>
    </source>
</evidence>
<sequence length="85" mass="9734">MTDDLVNELRRFSSHDRINEKPWEAVELIDAAAARIKKLEYALRSIAEVPIGAEIPDRTTIWGLAKYMHETATDALKEGKDEPRR</sequence>